<dbReference type="InterPro" id="IPR005117">
    <property type="entry name" value="NiRdtase/SiRdtase_haem-b_fer"/>
</dbReference>
<dbReference type="Proteomes" id="UP000183635">
    <property type="component" value="Unassembled WGS sequence"/>
</dbReference>
<comment type="similarity">
    <text evidence="2">Belongs to the CobH/CbiC family.</text>
</comment>
<proteinExistence type="inferred from homology"/>
<feature type="domain" description="Nitrite/Sulfite reductase ferredoxin-like" evidence="11">
    <location>
        <begin position="14"/>
        <end position="79"/>
    </location>
</feature>
<feature type="domain" description="Cobalamin biosynthesis precorrin-8X methylmutase CobH/CbiC" evidence="10">
    <location>
        <begin position="413"/>
        <end position="607"/>
    </location>
</feature>
<name>A0A1I3A2L5_9RHOB</name>
<keyword evidence="4" id="KW-0169">Cobalamin biosynthesis</keyword>
<dbReference type="InterPro" id="IPR036136">
    <property type="entry name" value="Nit/Sulf_reduc_fer-like_dom_sf"/>
</dbReference>
<dbReference type="PANTHER" id="PTHR43588">
    <property type="entry name" value="COBALT-PRECORRIN-8 METHYLMUTASE"/>
    <property type="match status" value="1"/>
</dbReference>
<evidence type="ECO:0000313" key="12">
    <source>
        <dbReference type="EMBL" id="SFH44347.1"/>
    </source>
</evidence>
<dbReference type="STRING" id="34004.SAMN04488021_11245"/>
<protein>
    <submittedName>
        <fullName evidence="12">Precorrin-8X methylmutase</fullName>
    </submittedName>
</protein>
<dbReference type="Gene3D" id="3.40.50.10230">
    <property type="entry name" value="Cobalamin biosynthesis CobH/CbiC, precorrin-8X methylmutase"/>
    <property type="match status" value="1"/>
</dbReference>
<evidence type="ECO:0000256" key="1">
    <source>
        <dbReference type="ARBA" id="ARBA00004953"/>
    </source>
</evidence>
<dbReference type="PANTHER" id="PTHR43588:SF1">
    <property type="entry name" value="COBALT-PRECORRIN-8 METHYLMUTASE"/>
    <property type="match status" value="1"/>
</dbReference>
<keyword evidence="8" id="KW-0413">Isomerase</keyword>
<dbReference type="SUPFAM" id="SSF55124">
    <property type="entry name" value="Nitrite/Sulfite reductase N-terminal domain-like"/>
    <property type="match status" value="1"/>
</dbReference>
<dbReference type="SUPFAM" id="SSF63965">
    <property type="entry name" value="Precorrin-8X methylmutase CbiC/CobH"/>
    <property type="match status" value="1"/>
</dbReference>
<dbReference type="Pfam" id="PF03460">
    <property type="entry name" value="NIR_SIR_ferr"/>
    <property type="match status" value="1"/>
</dbReference>
<keyword evidence="3" id="KW-0004">4Fe-4S</keyword>
<accession>A0A1I3A2L5</accession>
<keyword evidence="5" id="KW-0479">Metal-binding</keyword>
<evidence type="ECO:0000259" key="11">
    <source>
        <dbReference type="Pfam" id="PF03460"/>
    </source>
</evidence>
<reference evidence="12 13" key="1">
    <citation type="submission" date="2016-10" db="EMBL/GenBank/DDBJ databases">
        <authorList>
            <person name="de Groot N.N."/>
        </authorList>
    </citation>
    <scope>NUCLEOTIDE SEQUENCE [LARGE SCALE GENOMIC DNA]</scope>
    <source>
        <strain evidence="12 13">DSM 8537</strain>
    </source>
</reference>
<dbReference type="GO" id="GO:0016491">
    <property type="term" value="F:oxidoreductase activity"/>
    <property type="evidence" value="ECO:0007669"/>
    <property type="project" value="InterPro"/>
</dbReference>
<dbReference type="GO" id="GO:0009236">
    <property type="term" value="P:cobalamin biosynthetic process"/>
    <property type="evidence" value="ECO:0007669"/>
    <property type="project" value="UniProtKB-UniPathway"/>
</dbReference>
<dbReference type="Pfam" id="PF02570">
    <property type="entry name" value="CbiC"/>
    <property type="match status" value="1"/>
</dbReference>
<gene>
    <name evidence="12" type="ORF">SAMN04488021_11245</name>
</gene>
<dbReference type="InterPro" id="IPR003722">
    <property type="entry name" value="Cbl_synth_CobH/CbiC"/>
</dbReference>
<evidence type="ECO:0000256" key="8">
    <source>
        <dbReference type="ARBA" id="ARBA00023235"/>
    </source>
</evidence>
<dbReference type="InterPro" id="IPR036588">
    <property type="entry name" value="CobH/CbiC_sf"/>
</dbReference>
<evidence type="ECO:0000256" key="6">
    <source>
        <dbReference type="ARBA" id="ARBA00023004"/>
    </source>
</evidence>
<keyword evidence="7" id="KW-0411">Iron-sulfur</keyword>
<evidence type="ECO:0000256" key="2">
    <source>
        <dbReference type="ARBA" id="ARBA00009774"/>
    </source>
</evidence>
<dbReference type="NCBIfam" id="NF006136">
    <property type="entry name" value="PRK08285.1"/>
    <property type="match status" value="1"/>
</dbReference>
<dbReference type="SUPFAM" id="SSF56014">
    <property type="entry name" value="Nitrite and sulphite reductase 4Fe-4S domain-like"/>
    <property type="match status" value="1"/>
</dbReference>
<sequence length="610" mass="63478">MSFTVKGWCPGALRPMRSGDGLVLRIRARNGRLEPDQARLIAGLSARHGNGLMDLTGRANLQLRGLDPAGHAATVAALAGIGLIDPDAEAEARRNVILSPFAAPGSAAWNLAETIAAAMTAPDAPQVPGKFGFAVETDPPVLATTPADIRLHPQGTGWLVAPDGADWALPAGDATQAASRALDLARWFLHGGVQDGRGRMRDHLRRRPAPPAGAEPLPASLLSKYPCDSADRTPGAPPGPGPVPNGWLLGFAFGQITPQQLTAAATLGPLRLTPWRALLIEGATTRPPVEGAILDPQDPLLRIDACTGAPGCPQALADVRSLARRLAPLAGARTLHLSGCAKGCAHPGTAAITLVAAGTDRFDLIRDGRAGDPPQARLDLADIPRLLAALPRDMTAKNQGPTMHRYETDGAAIYRQSFATIRAEADLARFSPEEEPVVVRMIHAAGLVGLERDVVFSPGMAEAARKALEAGAPILCDARMVSEGITRPRLPAGNRVLCTLQDPRVPDLAAAMGNTRSAAALELWRDDLAGAVVAIGNAPTALFHLLNMLKDPACPRPAAIIGCPVGFVGAAESKQALIEDLPAPALIVRGRLGGSAITVAAVNALASRKE</sequence>
<comment type="pathway">
    <text evidence="1">Cofactor biosynthesis; adenosylcobalamin biosynthesis.</text>
</comment>
<feature type="compositionally biased region" description="Low complexity" evidence="9">
    <location>
        <begin position="212"/>
        <end position="222"/>
    </location>
</feature>
<evidence type="ECO:0000256" key="3">
    <source>
        <dbReference type="ARBA" id="ARBA00022485"/>
    </source>
</evidence>
<dbReference type="AlphaFoldDB" id="A0A1I3A2L5"/>
<keyword evidence="13" id="KW-1185">Reference proteome</keyword>
<dbReference type="Gene3D" id="3.90.480.10">
    <property type="entry name" value="Sulfite Reductase Hemoprotein,Domain 2"/>
    <property type="match status" value="1"/>
</dbReference>
<dbReference type="FunFam" id="3.40.50.10230:FF:000001">
    <property type="entry name" value="Precorrin-8X methylmutase"/>
    <property type="match status" value="1"/>
</dbReference>
<feature type="region of interest" description="Disordered" evidence="9">
    <location>
        <begin position="197"/>
        <end position="243"/>
    </location>
</feature>
<dbReference type="GO" id="GO:0016993">
    <property type="term" value="F:precorrin-8X methylmutase activity"/>
    <property type="evidence" value="ECO:0007669"/>
    <property type="project" value="InterPro"/>
</dbReference>
<dbReference type="EMBL" id="FOPU01000012">
    <property type="protein sequence ID" value="SFH44347.1"/>
    <property type="molecule type" value="Genomic_DNA"/>
</dbReference>
<dbReference type="InterPro" id="IPR045854">
    <property type="entry name" value="NO2/SO3_Rdtase_4Fe4S_sf"/>
</dbReference>
<keyword evidence="6" id="KW-0408">Iron</keyword>
<evidence type="ECO:0000256" key="5">
    <source>
        <dbReference type="ARBA" id="ARBA00022723"/>
    </source>
</evidence>
<dbReference type="Gene3D" id="3.30.413.10">
    <property type="entry name" value="Sulfite Reductase Hemoprotein, domain 1"/>
    <property type="match status" value="2"/>
</dbReference>
<dbReference type="UniPathway" id="UPA00148"/>
<dbReference type="GO" id="GO:0051539">
    <property type="term" value="F:4 iron, 4 sulfur cluster binding"/>
    <property type="evidence" value="ECO:0007669"/>
    <property type="project" value="UniProtKB-KW"/>
</dbReference>
<organism evidence="12 13">
    <name type="scientific">Paracoccus aminovorans</name>
    <dbReference type="NCBI Taxonomy" id="34004"/>
    <lineage>
        <taxon>Bacteria</taxon>
        <taxon>Pseudomonadati</taxon>
        <taxon>Pseudomonadota</taxon>
        <taxon>Alphaproteobacteria</taxon>
        <taxon>Rhodobacterales</taxon>
        <taxon>Paracoccaceae</taxon>
        <taxon>Paracoccus</taxon>
    </lineage>
</organism>
<dbReference type="GO" id="GO:0046872">
    <property type="term" value="F:metal ion binding"/>
    <property type="evidence" value="ECO:0007669"/>
    <property type="project" value="UniProtKB-KW"/>
</dbReference>
<evidence type="ECO:0000256" key="4">
    <source>
        <dbReference type="ARBA" id="ARBA00022573"/>
    </source>
</evidence>
<evidence type="ECO:0000313" key="13">
    <source>
        <dbReference type="Proteomes" id="UP000183635"/>
    </source>
</evidence>
<evidence type="ECO:0000256" key="7">
    <source>
        <dbReference type="ARBA" id="ARBA00023014"/>
    </source>
</evidence>
<evidence type="ECO:0000259" key="10">
    <source>
        <dbReference type="Pfam" id="PF02570"/>
    </source>
</evidence>
<evidence type="ECO:0000256" key="9">
    <source>
        <dbReference type="SAM" id="MobiDB-lite"/>
    </source>
</evidence>